<evidence type="ECO:0000256" key="3">
    <source>
        <dbReference type="ARBA" id="ARBA00022737"/>
    </source>
</evidence>
<dbReference type="InterPro" id="IPR016135">
    <property type="entry name" value="UBQ-conjugating_enzyme/RWD"/>
</dbReference>
<dbReference type="Gene3D" id="3.30.70.330">
    <property type="match status" value="1"/>
</dbReference>
<feature type="region of interest" description="Disordered" evidence="8">
    <location>
        <begin position="223"/>
        <end position="246"/>
    </location>
</feature>
<evidence type="ECO:0000313" key="13">
    <source>
        <dbReference type="Proteomes" id="UP001239994"/>
    </source>
</evidence>
<dbReference type="Proteomes" id="UP001239994">
    <property type="component" value="Unassembled WGS sequence"/>
</dbReference>
<dbReference type="GO" id="GO:1990450">
    <property type="term" value="F:linear polyubiquitin binding"/>
    <property type="evidence" value="ECO:0007669"/>
    <property type="project" value="TreeGrafter"/>
</dbReference>
<accession>A0AAD9DQB7</accession>
<dbReference type="GO" id="GO:0070530">
    <property type="term" value="F:K63-linked polyubiquitin modification-dependent protein binding"/>
    <property type="evidence" value="ECO:0007669"/>
    <property type="project" value="TreeGrafter"/>
</dbReference>
<dbReference type="AlphaFoldDB" id="A0AAD9DQB7"/>
<evidence type="ECO:0000259" key="9">
    <source>
        <dbReference type="PROSITE" id="PS50089"/>
    </source>
</evidence>
<dbReference type="InterPro" id="IPR035979">
    <property type="entry name" value="RBD_domain_sf"/>
</dbReference>
<dbReference type="InterPro" id="IPR047540">
    <property type="entry name" value="BRcat_RBR_RNF31-like"/>
</dbReference>
<evidence type="ECO:0000256" key="4">
    <source>
        <dbReference type="ARBA" id="ARBA00022771"/>
    </source>
</evidence>
<dbReference type="SMART" id="SM00647">
    <property type="entry name" value="IBR"/>
    <property type="match status" value="2"/>
</dbReference>
<keyword evidence="13" id="KW-1185">Reference proteome</keyword>
<dbReference type="InterPro" id="IPR012677">
    <property type="entry name" value="Nucleotide-bd_a/b_plait_sf"/>
</dbReference>
<dbReference type="InterPro" id="IPR057051">
    <property type="entry name" value="PARP14_RPM_1"/>
</dbReference>
<keyword evidence="3" id="KW-0677">Repeat</keyword>
<keyword evidence="2" id="KW-0479">Metal-binding</keyword>
<keyword evidence="4 7" id="KW-0863">Zinc-finger</keyword>
<dbReference type="Pfam" id="PF01485">
    <property type="entry name" value="IBR"/>
    <property type="match status" value="1"/>
</dbReference>
<dbReference type="SUPFAM" id="SSF54495">
    <property type="entry name" value="UBC-like"/>
    <property type="match status" value="1"/>
</dbReference>
<dbReference type="SUPFAM" id="SSF54928">
    <property type="entry name" value="RNA-binding domain, RBD"/>
    <property type="match status" value="1"/>
</dbReference>
<name>A0AAD9DQB7_9TELE</name>
<sequence length="901" mass="101410">MVDGAPAYMVRRLLDVWRCNYCYPTEVLSDVWEARAAFPDLHLHEGYYYYPNNEKKKLVNLRGTVPIVYEGNKYNIPVCIWIHITHPQSPPRCLVCPSPCMMINGNSSSVDAQGHVLLHCLSNWKPGWSGLSIVLEEMVAAFQRETPLFATYPIRAPTLPPGAKQPTEWPGHRRPASAHNSWPNTSSNSAQRKSSHPESSSSSLSQATSNSKLYLTAQCLFSDPKSDKDSQPQAASAEETSGVKRSYTQELLDFGITFGETHTRNNTPTNPFVTSATAPDSSASSPDDISSLFKSLQLERVVHMYQLEQKDKDIPHAWRHCQAPEEGPGPQVELLDDRHRVVVSHLPTGITPSRMKNKLTIYFQRKQSRGGEVVAVTYPLAQPDQAMVTFRHYKDAENVLKEPNRIVMVDDQMKILMKLKRFEAPSVSIPEDVRGDKAEMFRSILGMEGCGFSPADVSEAVQACRDVPSALKYLSHDCPICQERVSFSKMITMTHCSCAFCESCFKAFFSSVIKEKSIVHAVCPLCNQPDVRGPAHREVSVEYFSLLDTQIRHYLDPQTHELFQRKLRDQALQEMPDFRWCAHCSFGLLHEADRLRMDCPSCGKSTCSKCKSPWAPQHDGLSCEKFKEWQHLNSPEYQNSRLEQLLSRNKIDCPKCKFRFFLSKGGCLHFKCSQCQHDFCGGCCRPFKLGPECDFSAECGAKGLHAHHPRDCLYHLRDWSVPRLRNLLQHHGVTHPIMFWQRHGAVERGRRDVGVCAVMEHKEPGSAKEEPCGRVAFAEYAGYCTLHYKECLVELINQNRLDPVVLLDGSELQAELGRWKIPVPEKQPLESDKLYKERLKQILRERVGLIGGASPGLRPAGPPTPSPSPTSPPAAVAPWYSVLHPGRGGPDDTQLLLLLND</sequence>
<evidence type="ECO:0000313" key="12">
    <source>
        <dbReference type="EMBL" id="KAK1790156.1"/>
    </source>
</evidence>
<evidence type="ECO:0000256" key="1">
    <source>
        <dbReference type="ARBA" id="ARBA00022679"/>
    </source>
</evidence>
<dbReference type="Pfam" id="PF05743">
    <property type="entry name" value="UEV"/>
    <property type="match status" value="1"/>
</dbReference>
<gene>
    <name evidence="12" type="ORF">P4O66_014077</name>
</gene>
<dbReference type="Pfam" id="PF23222">
    <property type="entry name" value="RRM_PARP14_1"/>
    <property type="match status" value="1"/>
</dbReference>
<evidence type="ECO:0000256" key="6">
    <source>
        <dbReference type="ARBA" id="ARBA00022833"/>
    </source>
</evidence>
<evidence type="ECO:0000256" key="8">
    <source>
        <dbReference type="SAM" id="MobiDB-lite"/>
    </source>
</evidence>
<dbReference type="CDD" id="cd20337">
    <property type="entry name" value="BRcat_RBR_HOIP"/>
    <property type="match status" value="1"/>
</dbReference>
<dbReference type="Gene3D" id="3.30.40.10">
    <property type="entry name" value="Zinc/RING finger domain, C3HC4 (zinc finger)"/>
    <property type="match status" value="1"/>
</dbReference>
<dbReference type="GO" id="GO:0061630">
    <property type="term" value="F:ubiquitin protein ligase activity"/>
    <property type="evidence" value="ECO:0007669"/>
    <property type="project" value="TreeGrafter"/>
</dbReference>
<dbReference type="PROSITE" id="PS51873">
    <property type="entry name" value="TRIAD"/>
    <property type="match status" value="1"/>
</dbReference>
<dbReference type="PANTHER" id="PTHR16004">
    <property type="entry name" value="RING FINGER PROTEIN 31-RELATED"/>
    <property type="match status" value="1"/>
</dbReference>
<dbReference type="GO" id="GO:0036435">
    <property type="term" value="F:K48-linked polyubiquitin modification-dependent protein binding"/>
    <property type="evidence" value="ECO:0007669"/>
    <property type="project" value="TreeGrafter"/>
</dbReference>
<dbReference type="InterPro" id="IPR047542">
    <property type="entry name" value="Rcat_RBR_RNF31-like"/>
</dbReference>
<keyword evidence="1" id="KW-0808">Transferase</keyword>
<dbReference type="InterPro" id="IPR008883">
    <property type="entry name" value="UEV_N"/>
</dbReference>
<dbReference type="GO" id="GO:0097039">
    <property type="term" value="P:protein linear polyubiquitination"/>
    <property type="evidence" value="ECO:0007669"/>
    <property type="project" value="TreeGrafter"/>
</dbReference>
<dbReference type="InterPro" id="IPR001841">
    <property type="entry name" value="Znf_RING"/>
</dbReference>
<dbReference type="InterPro" id="IPR047541">
    <property type="entry name" value="RNF31_RBR_mRING-HC-like"/>
</dbReference>
<feature type="region of interest" description="Disordered" evidence="8">
    <location>
        <begin position="259"/>
        <end position="288"/>
    </location>
</feature>
<dbReference type="EMBL" id="JAROKS010000021">
    <property type="protein sequence ID" value="KAK1790156.1"/>
    <property type="molecule type" value="Genomic_DNA"/>
</dbReference>
<dbReference type="CDD" id="cd11685">
    <property type="entry name" value="UEV_TSG101-like"/>
    <property type="match status" value="1"/>
</dbReference>
<dbReference type="Pfam" id="PF18091">
    <property type="entry name" value="E3_UbLigase_RBR"/>
    <property type="match status" value="1"/>
</dbReference>
<feature type="compositionally biased region" description="Low complexity" evidence="8">
    <location>
        <begin position="274"/>
        <end position="288"/>
    </location>
</feature>
<reference evidence="12" key="1">
    <citation type="submission" date="2023-03" db="EMBL/GenBank/DDBJ databases">
        <title>Electrophorus voltai genome.</title>
        <authorList>
            <person name="Bian C."/>
        </authorList>
    </citation>
    <scope>NUCLEOTIDE SEQUENCE</scope>
    <source>
        <strain evidence="12">CB-2022</strain>
        <tissue evidence="12">Muscle</tissue>
    </source>
</reference>
<evidence type="ECO:0000256" key="5">
    <source>
        <dbReference type="ARBA" id="ARBA00022786"/>
    </source>
</evidence>
<dbReference type="Gene3D" id="3.10.110.10">
    <property type="entry name" value="Ubiquitin Conjugating Enzyme"/>
    <property type="match status" value="1"/>
</dbReference>
<feature type="domain" description="RING-type" evidence="9">
    <location>
        <begin position="478"/>
        <end position="527"/>
    </location>
</feature>
<dbReference type="PROSITE" id="PS51322">
    <property type="entry name" value="UEV"/>
    <property type="match status" value="1"/>
</dbReference>
<dbReference type="SUPFAM" id="SSF57850">
    <property type="entry name" value="RING/U-box"/>
    <property type="match status" value="3"/>
</dbReference>
<dbReference type="InterPro" id="IPR002867">
    <property type="entry name" value="IBR_dom"/>
</dbReference>
<evidence type="ECO:0000256" key="7">
    <source>
        <dbReference type="PROSITE-ProRule" id="PRU00175"/>
    </source>
</evidence>
<feature type="compositionally biased region" description="Polar residues" evidence="8">
    <location>
        <begin position="178"/>
        <end position="192"/>
    </location>
</feature>
<dbReference type="PANTHER" id="PTHR16004:SF3">
    <property type="entry name" value="E3 UBIQUITIN-PROTEIN LIGASE RNF31"/>
    <property type="match status" value="1"/>
</dbReference>
<keyword evidence="5" id="KW-0833">Ubl conjugation pathway</keyword>
<dbReference type="GO" id="GO:0003676">
    <property type="term" value="F:nucleic acid binding"/>
    <property type="evidence" value="ECO:0007669"/>
    <property type="project" value="InterPro"/>
</dbReference>
<dbReference type="CDD" id="cd16631">
    <property type="entry name" value="mRING-HC-C4C4_RBR_HOIP"/>
    <property type="match status" value="1"/>
</dbReference>
<comment type="caution">
    <text evidence="12">The sequence shown here is derived from an EMBL/GenBank/DDBJ whole genome shotgun (WGS) entry which is preliminary data.</text>
</comment>
<dbReference type="PROSITE" id="PS50089">
    <property type="entry name" value="ZF_RING_2"/>
    <property type="match status" value="1"/>
</dbReference>
<dbReference type="InterPro" id="IPR026254">
    <property type="entry name" value="RNF31-like"/>
</dbReference>
<feature type="compositionally biased region" description="Low complexity" evidence="8">
    <location>
        <begin position="197"/>
        <end position="207"/>
    </location>
</feature>
<dbReference type="Pfam" id="PF22191">
    <property type="entry name" value="IBR_1"/>
    <property type="match status" value="1"/>
</dbReference>
<protein>
    <recommendedName>
        <fullName evidence="14">RBR-type E3 ubiquitin transferase</fullName>
    </recommendedName>
</protein>
<feature type="domain" description="UEV" evidence="10">
    <location>
        <begin position="8"/>
        <end position="152"/>
    </location>
</feature>
<keyword evidence="6" id="KW-0862">Zinc</keyword>
<evidence type="ECO:0000259" key="11">
    <source>
        <dbReference type="PROSITE" id="PS51873"/>
    </source>
</evidence>
<dbReference type="GO" id="GO:0015031">
    <property type="term" value="P:protein transport"/>
    <property type="evidence" value="ECO:0007669"/>
    <property type="project" value="InterPro"/>
</dbReference>
<dbReference type="SMART" id="SM00184">
    <property type="entry name" value="RING"/>
    <property type="match status" value="2"/>
</dbReference>
<feature type="compositionally biased region" description="Polar residues" evidence="8">
    <location>
        <begin position="264"/>
        <end position="273"/>
    </location>
</feature>
<dbReference type="GO" id="GO:0071797">
    <property type="term" value="C:LUBAC complex"/>
    <property type="evidence" value="ECO:0007669"/>
    <property type="project" value="InterPro"/>
</dbReference>
<feature type="compositionally biased region" description="Pro residues" evidence="8">
    <location>
        <begin position="860"/>
        <end position="872"/>
    </location>
</feature>
<dbReference type="InterPro" id="IPR013083">
    <property type="entry name" value="Znf_RING/FYVE/PHD"/>
</dbReference>
<feature type="region of interest" description="Disordered" evidence="8">
    <location>
        <begin position="153"/>
        <end position="207"/>
    </location>
</feature>
<dbReference type="CDD" id="cd20351">
    <property type="entry name" value="Rcat_RBR_HOIP"/>
    <property type="match status" value="1"/>
</dbReference>
<evidence type="ECO:0000256" key="2">
    <source>
        <dbReference type="ARBA" id="ARBA00022723"/>
    </source>
</evidence>
<organism evidence="12 13">
    <name type="scientific">Electrophorus voltai</name>
    <dbReference type="NCBI Taxonomy" id="2609070"/>
    <lineage>
        <taxon>Eukaryota</taxon>
        <taxon>Metazoa</taxon>
        <taxon>Chordata</taxon>
        <taxon>Craniata</taxon>
        <taxon>Vertebrata</taxon>
        <taxon>Euteleostomi</taxon>
        <taxon>Actinopterygii</taxon>
        <taxon>Neopterygii</taxon>
        <taxon>Teleostei</taxon>
        <taxon>Ostariophysi</taxon>
        <taxon>Gymnotiformes</taxon>
        <taxon>Gymnotoidei</taxon>
        <taxon>Gymnotidae</taxon>
        <taxon>Electrophorus</taxon>
    </lineage>
</organism>
<feature type="domain" description="RING-type" evidence="11">
    <location>
        <begin position="474"/>
        <end position="711"/>
    </location>
</feature>
<evidence type="ECO:0008006" key="14">
    <source>
        <dbReference type="Google" id="ProtNLM"/>
    </source>
</evidence>
<dbReference type="InterPro" id="IPR044066">
    <property type="entry name" value="TRIAD_supradom"/>
</dbReference>
<proteinExistence type="predicted"/>
<dbReference type="GO" id="GO:0008270">
    <property type="term" value="F:zinc ion binding"/>
    <property type="evidence" value="ECO:0007669"/>
    <property type="project" value="UniProtKB-KW"/>
</dbReference>
<feature type="region of interest" description="Disordered" evidence="8">
    <location>
        <begin position="851"/>
        <end position="888"/>
    </location>
</feature>
<evidence type="ECO:0000259" key="10">
    <source>
        <dbReference type="PROSITE" id="PS51322"/>
    </source>
</evidence>
<dbReference type="InterPro" id="IPR041031">
    <property type="entry name" value="RNF31_C"/>
</dbReference>